<evidence type="ECO:0000256" key="1">
    <source>
        <dbReference type="ARBA" id="ARBA00022741"/>
    </source>
</evidence>
<protein>
    <submittedName>
        <fullName evidence="7">DEAD/DEAH box helicase family protein</fullName>
    </submittedName>
</protein>
<keyword evidence="3 7" id="KW-0347">Helicase</keyword>
<evidence type="ECO:0000313" key="7">
    <source>
        <dbReference type="EMBL" id="MBK1844991.1"/>
    </source>
</evidence>
<dbReference type="Pfam" id="PF00176">
    <property type="entry name" value="SNF2-rel_dom"/>
    <property type="match status" value="1"/>
</dbReference>
<comment type="caution">
    <text evidence="7">The sequence shown here is derived from an EMBL/GenBank/DDBJ whole genome shotgun (WGS) entry which is preliminary data.</text>
</comment>
<dbReference type="SMART" id="SM00490">
    <property type="entry name" value="HELICc"/>
    <property type="match status" value="1"/>
</dbReference>
<dbReference type="Pfam" id="PF00271">
    <property type="entry name" value="Helicase_C"/>
    <property type="match status" value="1"/>
</dbReference>
<dbReference type="InterPro" id="IPR001650">
    <property type="entry name" value="Helicase_C-like"/>
</dbReference>
<accession>A0ABS1FNH8</accession>
<feature type="domain" description="Helicase ATP-binding" evidence="5">
    <location>
        <begin position="89"/>
        <end position="258"/>
    </location>
</feature>
<reference evidence="7" key="1">
    <citation type="submission" date="2021-01" db="EMBL/GenBank/DDBJ databases">
        <title>Characterization of Corynebacterium spp. from penguins.</title>
        <authorList>
            <person name="Svec P."/>
        </authorList>
    </citation>
    <scope>NUCLEOTIDE SEQUENCE</scope>
    <source>
        <strain evidence="7">CCM 8835</strain>
    </source>
</reference>
<gene>
    <name evidence="7" type="ORF">JIM95_10485</name>
</gene>
<evidence type="ECO:0000313" key="8">
    <source>
        <dbReference type="Proteomes" id="UP000650005"/>
    </source>
</evidence>
<evidence type="ECO:0000256" key="3">
    <source>
        <dbReference type="ARBA" id="ARBA00022806"/>
    </source>
</evidence>
<proteinExistence type="predicted"/>
<keyword evidence="1" id="KW-0547">Nucleotide-binding</keyword>
<keyword evidence="8" id="KW-1185">Reference proteome</keyword>
<dbReference type="EMBL" id="JAENIP010000017">
    <property type="protein sequence ID" value="MBK1844991.1"/>
    <property type="molecule type" value="Genomic_DNA"/>
</dbReference>
<dbReference type="SMART" id="SM00487">
    <property type="entry name" value="DEXDc"/>
    <property type="match status" value="1"/>
</dbReference>
<evidence type="ECO:0000256" key="2">
    <source>
        <dbReference type="ARBA" id="ARBA00022801"/>
    </source>
</evidence>
<dbReference type="InterPro" id="IPR038718">
    <property type="entry name" value="SNF2-like_sf"/>
</dbReference>
<dbReference type="CDD" id="cd18011">
    <property type="entry name" value="DEXDc_RapA"/>
    <property type="match status" value="1"/>
</dbReference>
<dbReference type="Proteomes" id="UP000650005">
    <property type="component" value="Unassembled WGS sequence"/>
</dbReference>
<organism evidence="7 8">
    <name type="scientific">Corynebacterium antarcticum</name>
    <dbReference type="NCBI Taxonomy" id="2800405"/>
    <lineage>
        <taxon>Bacteria</taxon>
        <taxon>Bacillati</taxon>
        <taxon>Actinomycetota</taxon>
        <taxon>Actinomycetes</taxon>
        <taxon>Mycobacteriales</taxon>
        <taxon>Corynebacteriaceae</taxon>
        <taxon>Corynebacterium</taxon>
    </lineage>
</organism>
<dbReference type="SUPFAM" id="SSF52540">
    <property type="entry name" value="P-loop containing nucleoside triphosphate hydrolases"/>
    <property type="match status" value="2"/>
</dbReference>
<dbReference type="CDD" id="cd18793">
    <property type="entry name" value="SF2_C_SNF"/>
    <property type="match status" value="1"/>
</dbReference>
<sequence>MKIRARGVSDFVRDTPATFYTELDRINPLDADSVTLKADGSPNYRHSRLWLESILRKTPVPLYETTLAVSNEMLTDPLDYQLSAVKKALQTDSLRPRLLIADAVGLGKTIEIGMILSELVRRGRGDRILIVTPRHVLEQMQQEMWTRFALPFVRLDSVGIQRVRQKLPATRNPFTYYNRAIISIDTLKMPKYRAQLEKVGWDAVVLDEAHNVTNAATKNNDLARLLAPNTEALILASATPHNGKPKSFAELLRLLDPTSVGPTGEISPDAVDRLVIRRHRNSPEVAAVVGDKWAKRSAPNNILIDPSPQELAVARELKETWTGANPPCGTDHLFPWTLIKAFLSSPAALAQSIGQRLTKNPTGAEKQALDRLRSLSDELDAGTSNKFRALLDYLEKIGVNNRSSMRVVIFSERVATLTWLEKELTRALKLKPGQIAQMDGSLDDERQQQLVEEFKKESSPLRILVTGDVASEGVNLHLQCHQLIHYDIPWSLIRIQQRNGRIDRYNQRISPVITTLLLDTPENASPGDLHVLTKLMDREYNANEALGDVASLMGEHSEKREENVIRDVLARRREFDDAVQTPDEVLTGCDDWFQEFLCPTTTEADTTADVSGAGSERAATLYASELDFLEDSLLEAFDNSPGNSLARGGVGWRVHGNGVIELTPPDDLRRRLEYLPQDYVKARGVLEQIQLVTKKLLGEQQLEQARNGLSDTTWPQAHYLSPLHPVSEWAADRALASMDRQEIPVVRGDVTGPTVLCMGTVTNNRGQVITRSFIEVGPLLDEVLTDLAARLTQLGLGPNAVNPGPVEFDADQLTATVSAAVQRADGNLQQARLSAEQTSARIIERWKRRARRWSEEAEQSVTSAERRRQKARIDKEESLALQLRPDQSFVRPLLVIVPEEN</sequence>
<evidence type="ECO:0000259" key="5">
    <source>
        <dbReference type="PROSITE" id="PS51192"/>
    </source>
</evidence>
<dbReference type="InterPro" id="IPR014001">
    <property type="entry name" value="Helicase_ATP-bd"/>
</dbReference>
<dbReference type="InterPro" id="IPR049730">
    <property type="entry name" value="SNF2/RAD54-like_C"/>
</dbReference>
<keyword evidence="2" id="KW-0378">Hydrolase</keyword>
<dbReference type="Gene3D" id="3.40.50.10810">
    <property type="entry name" value="Tandem AAA-ATPase domain"/>
    <property type="match status" value="1"/>
</dbReference>
<dbReference type="PROSITE" id="PS51192">
    <property type="entry name" value="HELICASE_ATP_BIND_1"/>
    <property type="match status" value="1"/>
</dbReference>
<dbReference type="PROSITE" id="PS51194">
    <property type="entry name" value="HELICASE_CTER"/>
    <property type="match status" value="1"/>
</dbReference>
<dbReference type="Gene3D" id="3.40.50.300">
    <property type="entry name" value="P-loop containing nucleotide triphosphate hydrolases"/>
    <property type="match status" value="1"/>
</dbReference>
<dbReference type="GO" id="GO:0004386">
    <property type="term" value="F:helicase activity"/>
    <property type="evidence" value="ECO:0007669"/>
    <property type="project" value="UniProtKB-KW"/>
</dbReference>
<evidence type="ECO:0000259" key="6">
    <source>
        <dbReference type="PROSITE" id="PS51194"/>
    </source>
</evidence>
<evidence type="ECO:0000256" key="4">
    <source>
        <dbReference type="ARBA" id="ARBA00022840"/>
    </source>
</evidence>
<feature type="domain" description="Helicase C-terminal" evidence="6">
    <location>
        <begin position="393"/>
        <end position="565"/>
    </location>
</feature>
<keyword evidence="4" id="KW-0067">ATP-binding</keyword>
<dbReference type="PANTHER" id="PTHR45766">
    <property type="entry name" value="DNA ANNEALING HELICASE AND ENDONUCLEASE ZRANB3 FAMILY MEMBER"/>
    <property type="match status" value="1"/>
</dbReference>
<dbReference type="InterPro" id="IPR057342">
    <property type="entry name" value="DEXDc_RapA"/>
</dbReference>
<dbReference type="InterPro" id="IPR027417">
    <property type="entry name" value="P-loop_NTPase"/>
</dbReference>
<dbReference type="InterPro" id="IPR000330">
    <property type="entry name" value="SNF2_N"/>
</dbReference>
<dbReference type="PANTHER" id="PTHR45766:SF6">
    <property type="entry name" value="SWI_SNF-RELATED MATRIX-ASSOCIATED ACTIN-DEPENDENT REGULATOR OF CHROMATIN SUBFAMILY A-LIKE PROTEIN 1"/>
    <property type="match status" value="1"/>
</dbReference>
<name>A0ABS1FNH8_9CORY</name>